<evidence type="ECO:0000259" key="2">
    <source>
        <dbReference type="PROSITE" id="PS50846"/>
    </source>
</evidence>
<dbReference type="EMBL" id="CM000763">
    <property type="protein sequence ID" value="KXG30519.1"/>
    <property type="molecule type" value="Genomic_DNA"/>
</dbReference>
<sequence length="148" mass="16197">MKQKIVIRVCMCCDKCRSKAMALAAATCGVDSVELDGKYRDEVVVVGEGVDSVKLTRALRKKVGHADLLHVSEVGIKKGQQEAVGHRGAIQPAAVGQTRRRHPTRRRRRPRRHPTRRRRRSRSPSSATTATLSATDTTRATATATATS</sequence>
<gene>
    <name evidence="3" type="ORF">SORBI_3004G195400</name>
</gene>
<feature type="compositionally biased region" description="Low complexity" evidence="1">
    <location>
        <begin position="123"/>
        <end position="148"/>
    </location>
</feature>
<proteinExistence type="predicted"/>
<feature type="compositionally biased region" description="Basic residues" evidence="1">
    <location>
        <begin position="98"/>
        <end position="122"/>
    </location>
</feature>
<dbReference type="PROSITE" id="PS50846">
    <property type="entry name" value="HMA_2"/>
    <property type="match status" value="1"/>
</dbReference>
<dbReference type="PANTHER" id="PTHR46932:SF9">
    <property type="entry name" value="OS02G0585100 PROTEIN"/>
    <property type="match status" value="1"/>
</dbReference>
<feature type="region of interest" description="Disordered" evidence="1">
    <location>
        <begin position="79"/>
        <end position="148"/>
    </location>
</feature>
<protein>
    <recommendedName>
        <fullName evidence="2">HMA domain-containing protein</fullName>
    </recommendedName>
</protein>
<organism evidence="3 4">
    <name type="scientific">Sorghum bicolor</name>
    <name type="common">Sorghum</name>
    <name type="synonym">Sorghum vulgare</name>
    <dbReference type="NCBI Taxonomy" id="4558"/>
    <lineage>
        <taxon>Eukaryota</taxon>
        <taxon>Viridiplantae</taxon>
        <taxon>Streptophyta</taxon>
        <taxon>Embryophyta</taxon>
        <taxon>Tracheophyta</taxon>
        <taxon>Spermatophyta</taxon>
        <taxon>Magnoliopsida</taxon>
        <taxon>Liliopsida</taxon>
        <taxon>Poales</taxon>
        <taxon>Poaceae</taxon>
        <taxon>PACMAD clade</taxon>
        <taxon>Panicoideae</taxon>
        <taxon>Andropogonodae</taxon>
        <taxon>Andropogoneae</taxon>
        <taxon>Sorghinae</taxon>
        <taxon>Sorghum</taxon>
    </lineage>
</organism>
<name>A0A194YQL4_SORBI</name>
<feature type="domain" description="HMA" evidence="2">
    <location>
        <begin position="2"/>
        <end position="71"/>
    </location>
</feature>
<dbReference type="eggNOG" id="ENOG502R4MZ">
    <property type="taxonomic scope" value="Eukaryota"/>
</dbReference>
<dbReference type="InParanoid" id="A0A194YQL4"/>
<dbReference type="PANTHER" id="PTHR46932">
    <property type="entry name" value="HEAVY METAL-ASSOCIATED ISOPRENYLATED PLANT PROTEIN 47"/>
    <property type="match status" value="1"/>
</dbReference>
<dbReference type="InterPro" id="IPR006121">
    <property type="entry name" value="HMA_dom"/>
</dbReference>
<keyword evidence="4" id="KW-1185">Reference proteome</keyword>
<evidence type="ECO:0000313" key="4">
    <source>
        <dbReference type="Proteomes" id="UP000000768"/>
    </source>
</evidence>
<evidence type="ECO:0000256" key="1">
    <source>
        <dbReference type="SAM" id="MobiDB-lite"/>
    </source>
</evidence>
<dbReference type="OrthoDB" id="692882at2759"/>
<dbReference type="Gene3D" id="3.30.70.100">
    <property type="match status" value="1"/>
</dbReference>
<dbReference type="AlphaFoldDB" id="A0A194YQL4"/>
<dbReference type="InterPro" id="IPR042885">
    <property type="entry name" value="HIPP47/16"/>
</dbReference>
<reference evidence="4" key="2">
    <citation type="journal article" date="2018" name="Plant J.">
        <title>The Sorghum bicolor reference genome: improved assembly, gene annotations, a transcriptome atlas, and signatures of genome organization.</title>
        <authorList>
            <person name="McCormick R.F."/>
            <person name="Truong S.K."/>
            <person name="Sreedasyam A."/>
            <person name="Jenkins J."/>
            <person name="Shu S."/>
            <person name="Sims D."/>
            <person name="Kennedy M."/>
            <person name="Amirebrahimi M."/>
            <person name="Weers B.D."/>
            <person name="McKinley B."/>
            <person name="Mattison A."/>
            <person name="Morishige D.T."/>
            <person name="Grimwood J."/>
            <person name="Schmutz J."/>
            <person name="Mullet J.E."/>
        </authorList>
    </citation>
    <scope>NUCLEOTIDE SEQUENCE [LARGE SCALE GENOMIC DNA]</scope>
    <source>
        <strain evidence="4">cv. BTx623</strain>
    </source>
</reference>
<accession>A0A194YQL4</accession>
<dbReference type="STRING" id="4558.A0A194YQL4"/>
<dbReference type="Proteomes" id="UP000000768">
    <property type="component" value="Chromosome 4"/>
</dbReference>
<dbReference type="GO" id="GO:0046872">
    <property type="term" value="F:metal ion binding"/>
    <property type="evidence" value="ECO:0007669"/>
    <property type="project" value="InterPro"/>
</dbReference>
<dbReference type="Gramene" id="KXG30519">
    <property type="protein sequence ID" value="KXG30519"/>
    <property type="gene ID" value="SORBI_3004G195400"/>
</dbReference>
<reference evidence="3 4" key="1">
    <citation type="journal article" date="2009" name="Nature">
        <title>The Sorghum bicolor genome and the diversification of grasses.</title>
        <authorList>
            <person name="Paterson A.H."/>
            <person name="Bowers J.E."/>
            <person name="Bruggmann R."/>
            <person name="Dubchak I."/>
            <person name="Grimwood J."/>
            <person name="Gundlach H."/>
            <person name="Haberer G."/>
            <person name="Hellsten U."/>
            <person name="Mitros T."/>
            <person name="Poliakov A."/>
            <person name="Schmutz J."/>
            <person name="Spannagl M."/>
            <person name="Tang H."/>
            <person name="Wang X."/>
            <person name="Wicker T."/>
            <person name="Bharti A.K."/>
            <person name="Chapman J."/>
            <person name="Feltus F.A."/>
            <person name="Gowik U."/>
            <person name="Grigoriev I.V."/>
            <person name="Lyons E."/>
            <person name="Maher C.A."/>
            <person name="Martis M."/>
            <person name="Narechania A."/>
            <person name="Otillar R.P."/>
            <person name="Penning B.W."/>
            <person name="Salamov A.A."/>
            <person name="Wang Y."/>
            <person name="Zhang L."/>
            <person name="Carpita N.C."/>
            <person name="Freeling M."/>
            <person name="Gingle A.R."/>
            <person name="Hash C.T."/>
            <person name="Keller B."/>
            <person name="Klein P."/>
            <person name="Kresovich S."/>
            <person name="McCann M.C."/>
            <person name="Ming R."/>
            <person name="Peterson D.G."/>
            <person name="Mehboob-ur-Rahman"/>
            <person name="Ware D."/>
            <person name="Westhoff P."/>
            <person name="Mayer K.F."/>
            <person name="Messing J."/>
            <person name="Rokhsar D.S."/>
        </authorList>
    </citation>
    <scope>NUCLEOTIDE SEQUENCE [LARGE SCALE GENOMIC DNA]</scope>
    <source>
        <strain evidence="4">cv. BTx623</strain>
    </source>
</reference>
<evidence type="ECO:0000313" key="3">
    <source>
        <dbReference type="EMBL" id="KXG30519.1"/>
    </source>
</evidence>